<dbReference type="PANTHER" id="PTHR35561">
    <property type="entry name" value="RNA 2',3'-CYCLIC PHOSPHODIESTERASE"/>
    <property type="match status" value="1"/>
</dbReference>
<protein>
    <recommendedName>
        <fullName evidence="2">RNA 2',3'-cyclic phosphodiesterase</fullName>
        <shortName evidence="2">RNA 2',3'-CPDase</shortName>
        <ecNumber evidence="2">3.1.4.58</ecNumber>
    </recommendedName>
</protein>
<organism evidence="4 5">
    <name type="scientific">Shewanella avicenniae</name>
    <dbReference type="NCBI Taxonomy" id="2814294"/>
    <lineage>
        <taxon>Bacteria</taxon>
        <taxon>Pseudomonadati</taxon>
        <taxon>Pseudomonadota</taxon>
        <taxon>Gammaproteobacteria</taxon>
        <taxon>Alteromonadales</taxon>
        <taxon>Shewanellaceae</taxon>
        <taxon>Shewanella</taxon>
    </lineage>
</organism>
<feature type="active site" description="Proton donor" evidence="2">
    <location>
        <position position="43"/>
    </location>
</feature>
<dbReference type="PANTHER" id="PTHR35561:SF1">
    <property type="entry name" value="RNA 2',3'-CYCLIC PHOSPHODIESTERASE"/>
    <property type="match status" value="1"/>
</dbReference>
<dbReference type="Pfam" id="PF02834">
    <property type="entry name" value="LigT_PEase"/>
    <property type="match status" value="1"/>
</dbReference>
<keyword evidence="5" id="KW-1185">Reference proteome</keyword>
<dbReference type="InterPro" id="IPR004175">
    <property type="entry name" value="RNA_CPDase"/>
</dbReference>
<proteinExistence type="inferred from homology"/>
<comment type="catalytic activity">
    <reaction evidence="2">
        <text>a 3'-end 2',3'-cyclophospho-ribonucleotide-RNA + H2O = a 3'-end 2'-phospho-ribonucleotide-RNA + H(+)</text>
        <dbReference type="Rhea" id="RHEA:11828"/>
        <dbReference type="Rhea" id="RHEA-COMP:10464"/>
        <dbReference type="Rhea" id="RHEA-COMP:17353"/>
        <dbReference type="ChEBI" id="CHEBI:15377"/>
        <dbReference type="ChEBI" id="CHEBI:15378"/>
        <dbReference type="ChEBI" id="CHEBI:83064"/>
        <dbReference type="ChEBI" id="CHEBI:173113"/>
        <dbReference type="EC" id="3.1.4.58"/>
    </reaction>
</comment>
<dbReference type="Gene3D" id="3.90.1140.10">
    <property type="entry name" value="Cyclic phosphodiesterase"/>
    <property type="match status" value="1"/>
</dbReference>
<evidence type="ECO:0000313" key="4">
    <source>
        <dbReference type="EMBL" id="QSX33075.1"/>
    </source>
</evidence>
<evidence type="ECO:0000256" key="1">
    <source>
        <dbReference type="ARBA" id="ARBA00022801"/>
    </source>
</evidence>
<dbReference type="InterPro" id="IPR014051">
    <property type="entry name" value="Phosphoesterase_HXTX"/>
</dbReference>
<name>A0ABX7QQB8_9GAMM</name>
<sequence length="177" mass="20010">MNIDQKRLFLGFGLNDAQVQRLTRLQSAFATDDFKPVAAANLHMTLLFLGNVTDEQQQRLQQYIDSLLLPRFTQPLSQLDFWPKPKILCLRQAEVAPPLLAMQQQIAAFASNLLPLQQHDSYRPHVTLARKAKYLPTLAAKSIPHISLAPTALQLYQSINLGAGVQYPILQSWPLRQ</sequence>
<dbReference type="InterPro" id="IPR009097">
    <property type="entry name" value="Cyclic_Pdiesterase"/>
</dbReference>
<comment type="similarity">
    <text evidence="2">Belongs to the 2H phosphoesterase superfamily. ThpR family.</text>
</comment>
<comment type="function">
    <text evidence="2">Hydrolyzes RNA 2',3'-cyclic phosphodiester to an RNA 2'-phosphomonoester.</text>
</comment>
<dbReference type="Proteomes" id="UP000662770">
    <property type="component" value="Chromosome"/>
</dbReference>
<dbReference type="EMBL" id="CP071503">
    <property type="protein sequence ID" value="QSX33075.1"/>
    <property type="molecule type" value="Genomic_DNA"/>
</dbReference>
<dbReference type="NCBIfam" id="TIGR02258">
    <property type="entry name" value="2_5_ligase"/>
    <property type="match status" value="1"/>
</dbReference>
<evidence type="ECO:0000256" key="2">
    <source>
        <dbReference type="HAMAP-Rule" id="MF_01940"/>
    </source>
</evidence>
<dbReference type="HAMAP" id="MF_01940">
    <property type="entry name" value="RNA_CPDase"/>
    <property type="match status" value="1"/>
</dbReference>
<feature type="active site" description="Proton acceptor" evidence="2">
    <location>
        <position position="125"/>
    </location>
</feature>
<accession>A0ABX7QQB8</accession>
<dbReference type="EC" id="3.1.4.58" evidence="2"/>
<evidence type="ECO:0000259" key="3">
    <source>
        <dbReference type="Pfam" id="PF02834"/>
    </source>
</evidence>
<dbReference type="SUPFAM" id="SSF55144">
    <property type="entry name" value="LigT-like"/>
    <property type="match status" value="1"/>
</dbReference>
<evidence type="ECO:0000313" key="5">
    <source>
        <dbReference type="Proteomes" id="UP000662770"/>
    </source>
</evidence>
<keyword evidence="1 2" id="KW-0378">Hydrolase</keyword>
<feature type="domain" description="Phosphoesterase HXTX" evidence="3">
    <location>
        <begin position="16"/>
        <end position="85"/>
    </location>
</feature>
<reference evidence="4 5" key="1">
    <citation type="submission" date="2021-03" db="EMBL/GenBank/DDBJ databases">
        <title>Novel species identification of genus Shewanella.</title>
        <authorList>
            <person name="Liu G."/>
            <person name="Zhang Q."/>
        </authorList>
    </citation>
    <scope>NUCLEOTIDE SEQUENCE [LARGE SCALE GENOMIC DNA]</scope>
    <source>
        <strain evidence="4 5">FJAT-51800</strain>
    </source>
</reference>
<feature type="short sequence motif" description="HXTX 1" evidence="2">
    <location>
        <begin position="43"/>
        <end position="46"/>
    </location>
</feature>
<feature type="short sequence motif" description="HXTX 2" evidence="2">
    <location>
        <begin position="125"/>
        <end position="128"/>
    </location>
</feature>
<gene>
    <name evidence="4" type="primary">thpR</name>
    <name evidence="4" type="ORF">JYB87_15285</name>
</gene>
<dbReference type="RefSeq" id="WP_207354311.1">
    <property type="nucleotide sequence ID" value="NZ_CP071503.1"/>
</dbReference>